<reference evidence="9 10" key="1">
    <citation type="submission" date="2024-04" db="EMBL/GenBank/DDBJ databases">
        <title>The reference genome of an endangered Asteraceae, Deinandra increscens subsp. villosa, native to the Central Coast of California.</title>
        <authorList>
            <person name="Guilliams M."/>
            <person name="Hasenstab-Lehman K."/>
            <person name="Meyer R."/>
            <person name="Mcevoy S."/>
        </authorList>
    </citation>
    <scope>NUCLEOTIDE SEQUENCE [LARGE SCALE GENOMIC DNA]</scope>
    <source>
        <tissue evidence="9">Leaf</tissue>
    </source>
</reference>
<protein>
    <recommendedName>
        <fullName evidence="11">Aquaporin</fullName>
    </recommendedName>
</protein>
<dbReference type="Pfam" id="PF00230">
    <property type="entry name" value="MIP"/>
    <property type="match status" value="1"/>
</dbReference>
<feature type="compositionally biased region" description="Basic and acidic residues" evidence="7">
    <location>
        <begin position="1"/>
        <end position="15"/>
    </location>
</feature>
<feature type="transmembrane region" description="Helical" evidence="8">
    <location>
        <begin position="94"/>
        <end position="118"/>
    </location>
</feature>
<dbReference type="GO" id="GO:0015267">
    <property type="term" value="F:channel activity"/>
    <property type="evidence" value="ECO:0007669"/>
    <property type="project" value="InterPro"/>
</dbReference>
<name>A0AAP0DJK6_9ASTR</name>
<evidence type="ECO:0000256" key="2">
    <source>
        <dbReference type="ARBA" id="ARBA00022448"/>
    </source>
</evidence>
<feature type="transmembrane region" description="Helical" evidence="8">
    <location>
        <begin position="249"/>
        <end position="270"/>
    </location>
</feature>
<accession>A0AAP0DJK6</accession>
<keyword evidence="10" id="KW-1185">Reference proteome</keyword>
<evidence type="ECO:0000256" key="6">
    <source>
        <dbReference type="RuleBase" id="RU000477"/>
    </source>
</evidence>
<feature type="transmembrane region" description="Helical" evidence="8">
    <location>
        <begin position="66"/>
        <end position="88"/>
    </location>
</feature>
<dbReference type="InterPro" id="IPR034294">
    <property type="entry name" value="Aquaporin_transptr"/>
</dbReference>
<keyword evidence="3 6" id="KW-0812">Transmembrane</keyword>
<dbReference type="PROSITE" id="PS00221">
    <property type="entry name" value="MIP"/>
    <property type="match status" value="1"/>
</dbReference>
<dbReference type="AlphaFoldDB" id="A0AAP0DJK6"/>
<comment type="caution">
    <text evidence="9">The sequence shown here is derived from an EMBL/GenBank/DDBJ whole genome shotgun (WGS) entry which is preliminary data.</text>
</comment>
<dbReference type="GO" id="GO:0016020">
    <property type="term" value="C:membrane"/>
    <property type="evidence" value="ECO:0007669"/>
    <property type="project" value="UniProtKB-SubCell"/>
</dbReference>
<comment type="subcellular location">
    <subcellularLocation>
        <location evidence="1">Membrane</location>
        <topology evidence="1">Multi-pass membrane protein</topology>
    </subcellularLocation>
</comment>
<dbReference type="InterPro" id="IPR000425">
    <property type="entry name" value="MIP"/>
</dbReference>
<evidence type="ECO:0000256" key="4">
    <source>
        <dbReference type="ARBA" id="ARBA00022989"/>
    </source>
</evidence>
<dbReference type="InterPro" id="IPR023271">
    <property type="entry name" value="Aquaporin-like"/>
</dbReference>
<dbReference type="EMBL" id="JBCNJP010000008">
    <property type="protein sequence ID" value="KAK9073877.1"/>
    <property type="molecule type" value="Genomic_DNA"/>
</dbReference>
<evidence type="ECO:0000256" key="1">
    <source>
        <dbReference type="ARBA" id="ARBA00004141"/>
    </source>
</evidence>
<feature type="compositionally biased region" description="Polar residues" evidence="7">
    <location>
        <begin position="16"/>
        <end position="39"/>
    </location>
</feature>
<evidence type="ECO:0000256" key="8">
    <source>
        <dbReference type="SAM" id="Phobius"/>
    </source>
</evidence>
<dbReference type="InterPro" id="IPR022357">
    <property type="entry name" value="MIP_CS"/>
</dbReference>
<comment type="similarity">
    <text evidence="6">Belongs to the MIP/aquaporin (TC 1.A.8) family.</text>
</comment>
<evidence type="ECO:0000256" key="3">
    <source>
        <dbReference type="ARBA" id="ARBA00022692"/>
    </source>
</evidence>
<keyword evidence="5 8" id="KW-0472">Membrane</keyword>
<dbReference type="Proteomes" id="UP001408789">
    <property type="component" value="Unassembled WGS sequence"/>
</dbReference>
<feature type="region of interest" description="Disordered" evidence="7">
    <location>
        <begin position="1"/>
        <end position="45"/>
    </location>
</feature>
<dbReference type="PANTHER" id="PTHR45724">
    <property type="entry name" value="AQUAPORIN NIP2-1"/>
    <property type="match status" value="1"/>
</dbReference>
<keyword evidence="2 6" id="KW-0813">Transport</keyword>
<feature type="transmembrane region" description="Helical" evidence="8">
    <location>
        <begin position="139"/>
        <end position="158"/>
    </location>
</feature>
<dbReference type="PANTHER" id="PTHR45724:SF26">
    <property type="entry name" value="AQUAPORIN NIP7-1-RELATED"/>
    <property type="match status" value="1"/>
</dbReference>
<organism evidence="9 10">
    <name type="scientific">Deinandra increscens subsp. villosa</name>
    <dbReference type="NCBI Taxonomy" id="3103831"/>
    <lineage>
        <taxon>Eukaryota</taxon>
        <taxon>Viridiplantae</taxon>
        <taxon>Streptophyta</taxon>
        <taxon>Embryophyta</taxon>
        <taxon>Tracheophyta</taxon>
        <taxon>Spermatophyta</taxon>
        <taxon>Magnoliopsida</taxon>
        <taxon>eudicotyledons</taxon>
        <taxon>Gunneridae</taxon>
        <taxon>Pentapetalae</taxon>
        <taxon>asterids</taxon>
        <taxon>campanulids</taxon>
        <taxon>Asterales</taxon>
        <taxon>Asteraceae</taxon>
        <taxon>Asteroideae</taxon>
        <taxon>Heliantheae alliance</taxon>
        <taxon>Madieae</taxon>
        <taxon>Madiinae</taxon>
        <taxon>Deinandra</taxon>
    </lineage>
</organism>
<feature type="transmembrane region" description="Helical" evidence="8">
    <location>
        <begin position="178"/>
        <end position="198"/>
    </location>
</feature>
<evidence type="ECO:0000313" key="10">
    <source>
        <dbReference type="Proteomes" id="UP001408789"/>
    </source>
</evidence>
<proteinExistence type="inferred from homology"/>
<evidence type="ECO:0000256" key="7">
    <source>
        <dbReference type="SAM" id="MobiDB-lite"/>
    </source>
</evidence>
<evidence type="ECO:0008006" key="11">
    <source>
        <dbReference type="Google" id="ProtNLM"/>
    </source>
</evidence>
<evidence type="ECO:0000256" key="5">
    <source>
        <dbReference type="ARBA" id="ARBA00023136"/>
    </source>
</evidence>
<evidence type="ECO:0000313" key="9">
    <source>
        <dbReference type="EMBL" id="KAK9073877.1"/>
    </source>
</evidence>
<dbReference type="SUPFAM" id="SSF81338">
    <property type="entry name" value="Aquaporin-like"/>
    <property type="match status" value="1"/>
</dbReference>
<sequence length="293" mass="30918">MTSLFKDDQSGEPSRDVSTSNRSNFDQETGSSNTLQTGQIEDDVEKGSSSACFPVRMDRNLVRIAIAEMLGSFIVMFSIGGIIASTALMRGVGLLEYAVTAGLAVIMVVFSIGHISGAHVNPAVTIAFATVGPFPWKRVPLYIAAQVAGCTFATYAGTMVYGMKSEVLMTRPLVGHSAAFWAEFMASFFVLFLTASLVHAPPSVTQFSGFIVAVGIALGVLITGPISGGSMNPARSLGPAIMSFNFEGLWIYLTAPTLGAISGAFMLRLLKPCASPTSSSSSPSQRSQFLQID</sequence>
<gene>
    <name evidence="9" type="ORF">SSX86_006471</name>
</gene>
<feature type="transmembrane region" description="Helical" evidence="8">
    <location>
        <begin position="210"/>
        <end position="229"/>
    </location>
</feature>
<dbReference type="PRINTS" id="PR00783">
    <property type="entry name" value="MINTRINSICP"/>
</dbReference>
<keyword evidence="4 8" id="KW-1133">Transmembrane helix</keyword>
<dbReference type="Gene3D" id="1.20.1080.10">
    <property type="entry name" value="Glycerol uptake facilitator protein"/>
    <property type="match status" value="1"/>
</dbReference>